<dbReference type="AlphaFoldDB" id="A0A830BAA8"/>
<dbReference type="InterPro" id="IPR001750">
    <property type="entry name" value="ND/Mrp_TM"/>
</dbReference>
<evidence type="ECO:0000256" key="7">
    <source>
        <dbReference type="ARBA" id="ARBA00022989"/>
    </source>
</evidence>
<organism evidence="14 15">
    <name type="scientific">Phtheirospermum japonicum</name>
    <dbReference type="NCBI Taxonomy" id="374723"/>
    <lineage>
        <taxon>Eukaryota</taxon>
        <taxon>Viridiplantae</taxon>
        <taxon>Streptophyta</taxon>
        <taxon>Embryophyta</taxon>
        <taxon>Tracheophyta</taxon>
        <taxon>Spermatophyta</taxon>
        <taxon>Magnoliopsida</taxon>
        <taxon>eudicotyledons</taxon>
        <taxon>Gunneridae</taxon>
        <taxon>Pentapetalae</taxon>
        <taxon>asterids</taxon>
        <taxon>lamiids</taxon>
        <taxon>Lamiales</taxon>
        <taxon>Orobanchaceae</taxon>
        <taxon>Orobanchaceae incertae sedis</taxon>
        <taxon>Phtheirospermum</taxon>
    </lineage>
</organism>
<keyword evidence="8" id="KW-0520">NAD</keyword>
<sequence length="59" mass="6559">PTPVVAFLSITLKVAAPASATQIFDIPFYFSSNECHLLLEFVDILSMIFRNIITITSQI</sequence>
<proteinExistence type="predicted"/>
<evidence type="ECO:0000313" key="15">
    <source>
        <dbReference type="Proteomes" id="UP000653305"/>
    </source>
</evidence>
<protein>
    <submittedName>
        <fullName evidence="14">NAD(P)H-quinone oxidoreductase subunit 2 b chloroplastic</fullName>
    </submittedName>
</protein>
<evidence type="ECO:0000256" key="8">
    <source>
        <dbReference type="ARBA" id="ARBA00023027"/>
    </source>
</evidence>
<keyword evidence="3" id="KW-0813">Transport</keyword>
<dbReference type="GO" id="GO:0009535">
    <property type="term" value="C:chloroplast thylakoid membrane"/>
    <property type="evidence" value="ECO:0007669"/>
    <property type="project" value="UniProtKB-SubCell"/>
</dbReference>
<comment type="catalytic activity">
    <reaction evidence="11">
        <text>a plastoquinone + NADH + (n+1) H(+)(in) = a plastoquinol + NAD(+) + n H(+)(out)</text>
        <dbReference type="Rhea" id="RHEA:42608"/>
        <dbReference type="Rhea" id="RHEA-COMP:9561"/>
        <dbReference type="Rhea" id="RHEA-COMP:9562"/>
        <dbReference type="ChEBI" id="CHEBI:15378"/>
        <dbReference type="ChEBI" id="CHEBI:17757"/>
        <dbReference type="ChEBI" id="CHEBI:57540"/>
        <dbReference type="ChEBI" id="CHEBI:57945"/>
        <dbReference type="ChEBI" id="CHEBI:62192"/>
    </reaction>
</comment>
<evidence type="ECO:0000256" key="3">
    <source>
        <dbReference type="ARBA" id="ARBA00022448"/>
    </source>
</evidence>
<dbReference type="OrthoDB" id="1712451at2759"/>
<keyword evidence="15" id="KW-1185">Reference proteome</keyword>
<dbReference type="Pfam" id="PF00361">
    <property type="entry name" value="Proton_antipo_M"/>
    <property type="match status" value="1"/>
</dbReference>
<evidence type="ECO:0000313" key="14">
    <source>
        <dbReference type="EMBL" id="GFP82942.1"/>
    </source>
</evidence>
<keyword evidence="4" id="KW-0934">Plastid</keyword>
<dbReference type="EMBL" id="BMAC01000055">
    <property type="protein sequence ID" value="GFP82942.1"/>
    <property type="molecule type" value="Genomic_DNA"/>
</dbReference>
<evidence type="ECO:0000256" key="9">
    <source>
        <dbReference type="ARBA" id="ARBA00023136"/>
    </source>
</evidence>
<evidence type="ECO:0000256" key="1">
    <source>
        <dbReference type="ARBA" id="ARBA00004141"/>
    </source>
</evidence>
<comment type="catalytic activity">
    <reaction evidence="10">
        <text>a plastoquinone + NADPH + (n+1) H(+)(in) = a plastoquinol + NADP(+) + n H(+)(out)</text>
        <dbReference type="Rhea" id="RHEA:42612"/>
        <dbReference type="Rhea" id="RHEA-COMP:9561"/>
        <dbReference type="Rhea" id="RHEA-COMP:9562"/>
        <dbReference type="ChEBI" id="CHEBI:15378"/>
        <dbReference type="ChEBI" id="CHEBI:17757"/>
        <dbReference type="ChEBI" id="CHEBI:57783"/>
        <dbReference type="ChEBI" id="CHEBI:58349"/>
        <dbReference type="ChEBI" id="CHEBI:62192"/>
    </reaction>
</comment>
<accession>A0A830BAA8</accession>
<evidence type="ECO:0000256" key="10">
    <source>
        <dbReference type="ARBA" id="ARBA00047726"/>
    </source>
</evidence>
<feature type="chain" id="PRO_5032451467" evidence="12">
    <location>
        <begin position="21"/>
        <end position="59"/>
    </location>
</feature>
<evidence type="ECO:0000256" key="6">
    <source>
        <dbReference type="ARBA" id="ARBA00022967"/>
    </source>
</evidence>
<keyword evidence="9" id="KW-0472">Membrane</keyword>
<feature type="signal peptide" evidence="12">
    <location>
        <begin position="1"/>
        <end position="20"/>
    </location>
</feature>
<gene>
    <name evidence="14" type="ORF">PHJA_000437300</name>
</gene>
<comment type="subcellular location">
    <subcellularLocation>
        <location evidence="1">Membrane</location>
        <topology evidence="1">Multi-pass membrane protein</topology>
    </subcellularLocation>
    <subcellularLocation>
        <location evidence="2">Plastid</location>
        <location evidence="2">Chloroplast thylakoid membrane</location>
    </subcellularLocation>
</comment>
<evidence type="ECO:0000256" key="4">
    <source>
        <dbReference type="ARBA" id="ARBA00022640"/>
    </source>
</evidence>
<dbReference type="Proteomes" id="UP000653305">
    <property type="component" value="Unassembled WGS sequence"/>
</dbReference>
<evidence type="ECO:0000256" key="12">
    <source>
        <dbReference type="SAM" id="SignalP"/>
    </source>
</evidence>
<dbReference type="PANTHER" id="PTHR22773">
    <property type="entry name" value="NADH DEHYDROGENASE"/>
    <property type="match status" value="1"/>
</dbReference>
<keyword evidence="7" id="KW-1133">Transmembrane helix</keyword>
<evidence type="ECO:0000256" key="5">
    <source>
        <dbReference type="ARBA" id="ARBA00022692"/>
    </source>
</evidence>
<keyword evidence="6" id="KW-1278">Translocase</keyword>
<keyword evidence="5" id="KW-0812">Transmembrane</keyword>
<keyword evidence="12" id="KW-0732">Signal</keyword>
<evidence type="ECO:0000256" key="2">
    <source>
        <dbReference type="ARBA" id="ARBA00004334"/>
    </source>
</evidence>
<feature type="non-terminal residue" evidence="14">
    <location>
        <position position="1"/>
    </location>
</feature>
<name>A0A830BAA8_9LAMI</name>
<evidence type="ECO:0000259" key="13">
    <source>
        <dbReference type="Pfam" id="PF00361"/>
    </source>
</evidence>
<comment type="caution">
    <text evidence="14">The sequence shown here is derived from an EMBL/GenBank/DDBJ whole genome shotgun (WGS) entry which is preliminary data.</text>
</comment>
<evidence type="ECO:0000256" key="11">
    <source>
        <dbReference type="ARBA" id="ARBA00048026"/>
    </source>
</evidence>
<feature type="domain" description="NADH:quinone oxidoreductase/Mrp antiporter transmembrane" evidence="13">
    <location>
        <begin position="1"/>
        <end position="56"/>
    </location>
</feature>
<reference evidence="14" key="1">
    <citation type="submission" date="2020-07" db="EMBL/GenBank/DDBJ databases">
        <title>Ethylene signaling mediates host invasion by parasitic plants.</title>
        <authorList>
            <person name="Yoshida S."/>
        </authorList>
    </citation>
    <scope>NUCLEOTIDE SEQUENCE</scope>
    <source>
        <strain evidence="14">Okayama</strain>
    </source>
</reference>